<evidence type="ECO:0000313" key="2">
    <source>
        <dbReference type="EMBL" id="VBB06651.1"/>
    </source>
</evidence>
<dbReference type="PANTHER" id="PTHR45138">
    <property type="entry name" value="REGULATORY COMPONENTS OF SENSORY TRANSDUCTION SYSTEM"/>
    <property type="match status" value="1"/>
</dbReference>
<dbReference type="InterPro" id="IPR011006">
    <property type="entry name" value="CheY-like_superfamily"/>
</dbReference>
<dbReference type="NCBIfam" id="TIGR00254">
    <property type="entry name" value="GGDEF"/>
    <property type="match status" value="1"/>
</dbReference>
<evidence type="ECO:0000313" key="3">
    <source>
        <dbReference type="Proteomes" id="UP000277811"/>
    </source>
</evidence>
<dbReference type="PANTHER" id="PTHR45138:SF9">
    <property type="entry name" value="DIGUANYLATE CYCLASE DGCM-RELATED"/>
    <property type="match status" value="1"/>
</dbReference>
<sequence length="308" mass="34268">MLKEPVSVLVIGEENQYLKLSEMLVNGYDGRIFSLHRAASLSTGITMASEMKVDVVLLILSLPDQGKSGPMVRVRSQAPGVPVVVIGGCDDAVAAADTLREGAQDFLVNDQFDGNTLGRSILFAMERQKVLRELENASLIDELTGVHNRRGFITFGRHHLKVANRSKRSLVLCYTDVDNMKQINDQFGHHVGDQVLIRAAETLKEIFRSSDIVARIGGDEFVALALDTDTSFPQRIAERLKEKETIQSERYSLSLSVGFAVYDPEKPCTIEELLIRADRDMYEMKRKKEVLKKQKNVQSLGISAPFSG</sequence>
<evidence type="ECO:0000259" key="1">
    <source>
        <dbReference type="PROSITE" id="PS50887"/>
    </source>
</evidence>
<proteinExistence type="predicted"/>
<dbReference type="InterPro" id="IPR043128">
    <property type="entry name" value="Rev_trsase/Diguanyl_cyclase"/>
</dbReference>
<reference evidence="2 3" key="1">
    <citation type="submission" date="2018-06" db="EMBL/GenBank/DDBJ databases">
        <authorList>
            <person name="Strepis N."/>
        </authorList>
    </citation>
    <scope>NUCLEOTIDE SEQUENCE [LARGE SCALE GENOMIC DNA]</scope>
    <source>
        <strain evidence="2">LUCI</strain>
    </source>
</reference>
<keyword evidence="3" id="KW-1185">Reference proteome</keyword>
<dbReference type="EMBL" id="UPPP01000066">
    <property type="protein sequence ID" value="VBB06651.1"/>
    <property type="molecule type" value="Genomic_DNA"/>
</dbReference>
<dbReference type="GO" id="GO:0005886">
    <property type="term" value="C:plasma membrane"/>
    <property type="evidence" value="ECO:0007669"/>
    <property type="project" value="TreeGrafter"/>
</dbReference>
<feature type="domain" description="GGDEF" evidence="1">
    <location>
        <begin position="168"/>
        <end position="295"/>
    </location>
</feature>
<dbReference type="InterPro" id="IPR050469">
    <property type="entry name" value="Diguanylate_Cyclase"/>
</dbReference>
<dbReference type="GO" id="GO:0043709">
    <property type="term" value="P:cell adhesion involved in single-species biofilm formation"/>
    <property type="evidence" value="ECO:0007669"/>
    <property type="project" value="TreeGrafter"/>
</dbReference>
<dbReference type="Proteomes" id="UP000277811">
    <property type="component" value="Unassembled WGS sequence"/>
</dbReference>
<dbReference type="SMART" id="SM00267">
    <property type="entry name" value="GGDEF"/>
    <property type="match status" value="1"/>
</dbReference>
<name>A0A498R5I1_9FIRM</name>
<protein>
    <submittedName>
        <fullName evidence="2">Nucleotide cyclase</fullName>
    </submittedName>
</protein>
<dbReference type="GO" id="GO:1902201">
    <property type="term" value="P:negative regulation of bacterial-type flagellum-dependent cell motility"/>
    <property type="evidence" value="ECO:0007669"/>
    <property type="project" value="TreeGrafter"/>
</dbReference>
<dbReference type="InterPro" id="IPR029787">
    <property type="entry name" value="Nucleotide_cyclase"/>
</dbReference>
<dbReference type="RefSeq" id="WP_165865945.1">
    <property type="nucleotide sequence ID" value="NZ_UPPP01000066.1"/>
</dbReference>
<dbReference type="Pfam" id="PF00990">
    <property type="entry name" value="GGDEF"/>
    <property type="match status" value="1"/>
</dbReference>
<dbReference type="Gene3D" id="3.40.50.2300">
    <property type="match status" value="1"/>
</dbReference>
<dbReference type="AlphaFoldDB" id="A0A498R5I1"/>
<dbReference type="GO" id="GO:0052621">
    <property type="term" value="F:diguanylate cyclase activity"/>
    <property type="evidence" value="ECO:0007669"/>
    <property type="project" value="TreeGrafter"/>
</dbReference>
<dbReference type="SUPFAM" id="SSF55073">
    <property type="entry name" value="Nucleotide cyclase"/>
    <property type="match status" value="1"/>
</dbReference>
<dbReference type="PROSITE" id="PS50887">
    <property type="entry name" value="GGDEF"/>
    <property type="match status" value="1"/>
</dbReference>
<organism evidence="2 3">
    <name type="scientific">Lucifera butyrica</name>
    <dbReference type="NCBI Taxonomy" id="1351585"/>
    <lineage>
        <taxon>Bacteria</taxon>
        <taxon>Bacillati</taxon>
        <taxon>Bacillota</taxon>
        <taxon>Negativicutes</taxon>
        <taxon>Veillonellales</taxon>
        <taxon>Veillonellaceae</taxon>
        <taxon>Lucifera</taxon>
    </lineage>
</organism>
<dbReference type="CDD" id="cd01949">
    <property type="entry name" value="GGDEF"/>
    <property type="match status" value="1"/>
</dbReference>
<dbReference type="InterPro" id="IPR000160">
    <property type="entry name" value="GGDEF_dom"/>
</dbReference>
<accession>A0A498R5I1</accession>
<dbReference type="Gene3D" id="3.30.70.270">
    <property type="match status" value="1"/>
</dbReference>
<dbReference type="SUPFAM" id="SSF52172">
    <property type="entry name" value="CheY-like"/>
    <property type="match status" value="1"/>
</dbReference>
<dbReference type="CDD" id="cd00156">
    <property type="entry name" value="REC"/>
    <property type="match status" value="1"/>
</dbReference>
<gene>
    <name evidence="2" type="ORF">LUCI_1887</name>
</gene>